<dbReference type="GO" id="GO:0016491">
    <property type="term" value="F:oxidoreductase activity"/>
    <property type="evidence" value="ECO:0007669"/>
    <property type="project" value="UniProtKB-KW"/>
</dbReference>
<dbReference type="PANTHER" id="PTHR10578">
    <property type="entry name" value="S -2-HYDROXY-ACID OXIDASE-RELATED"/>
    <property type="match status" value="1"/>
</dbReference>
<keyword evidence="9" id="KW-1185">Reference proteome</keyword>
<evidence type="ECO:0000256" key="6">
    <source>
        <dbReference type="SAM" id="SignalP"/>
    </source>
</evidence>
<accession>A0A2P8AJG7</accession>
<feature type="binding site" evidence="5">
    <location>
        <position position="249"/>
    </location>
    <ligand>
        <name>FMN</name>
        <dbReference type="ChEBI" id="CHEBI:58210"/>
    </ligand>
</feature>
<feature type="binding site" evidence="5">
    <location>
        <position position="212"/>
    </location>
    <ligand>
        <name>glyoxylate</name>
        <dbReference type="ChEBI" id="CHEBI:36655"/>
    </ligand>
</feature>
<sequence length="390" mass="42217">MRFSTLPLLATTALAAREFINEADTGIDLVYGNLTNGQLAPLQGMQALPDFEWAARKFLSDTNYTYYRSASSGEYSYRNNLEVFQRLRFRPKVLNDVTGVGNTLNTTILGHPFSAPFFIAPAARAGYAHPDAEANLVRGANTGNILYMPALYASLPIEQIAAAKPANGSQVLMWQLYAAANFSVLENNIRRAERAGAQALVLTVDAPGAPIRHRAARFGQGSANTELVSLTWDLYNRLKNTTRLPIIPKGIQNAEDAQIAVRNGAPAIYISNHGGRSLDGSPSSLEIALDIYENAPEVFTQTEVLADGGVRYGNDVLKLLALGVRAVGLGRPFMYSNVYGQPGVEKLISILKAEIVSDAANLGVADLKKIDTSFLNLRSLSQGFWAHSSP</sequence>
<feature type="binding site" evidence="5">
    <location>
        <position position="276"/>
    </location>
    <ligand>
        <name>glyoxylate</name>
        <dbReference type="ChEBI" id="CHEBI:36655"/>
    </ligand>
</feature>
<feature type="binding site" evidence="5">
    <location>
        <position position="177"/>
    </location>
    <ligand>
        <name>glyoxylate</name>
        <dbReference type="ChEBI" id="CHEBI:36655"/>
    </ligand>
</feature>
<dbReference type="Proteomes" id="UP000243723">
    <property type="component" value="Unassembled WGS sequence"/>
</dbReference>
<feature type="signal peptide" evidence="6">
    <location>
        <begin position="1"/>
        <end position="15"/>
    </location>
</feature>
<feature type="binding site" evidence="5">
    <location>
        <position position="203"/>
    </location>
    <ligand>
        <name>FMN</name>
        <dbReference type="ChEBI" id="CHEBI:58210"/>
    </ligand>
</feature>
<evidence type="ECO:0000256" key="4">
    <source>
        <dbReference type="PIRSR" id="PIRSR000138-1"/>
    </source>
</evidence>
<comment type="caution">
    <text evidence="8">The sequence shown here is derived from an EMBL/GenBank/DDBJ whole genome shotgun (WGS) entry which is preliminary data.</text>
</comment>
<feature type="binding site" evidence="5">
    <location>
        <position position="271"/>
    </location>
    <ligand>
        <name>FMN</name>
        <dbReference type="ChEBI" id="CHEBI:58210"/>
    </ligand>
</feature>
<evidence type="ECO:0000313" key="8">
    <source>
        <dbReference type="EMBL" id="PSK60606.1"/>
    </source>
</evidence>
<feature type="chain" id="PRO_5015177007" evidence="6">
    <location>
        <begin position="16"/>
        <end position="390"/>
    </location>
</feature>
<keyword evidence="5" id="KW-0288">FMN</keyword>
<dbReference type="Gene3D" id="3.20.20.70">
    <property type="entry name" value="Aldolase class I"/>
    <property type="match status" value="1"/>
</dbReference>
<name>A0A2P8AJG7_9PEZI</name>
<feature type="binding site" evidence="5">
    <location>
        <begin position="121"/>
        <end position="123"/>
    </location>
    <ligand>
        <name>FMN</name>
        <dbReference type="ChEBI" id="CHEBI:58210"/>
    </ligand>
</feature>
<feature type="active site" description="Proton acceptor" evidence="4">
    <location>
        <position position="273"/>
    </location>
</feature>
<dbReference type="STRING" id="40998.A0A2P8AJG7"/>
<gene>
    <name evidence="8" type="ORF">B9Z65_756</name>
</gene>
<evidence type="ECO:0000256" key="5">
    <source>
        <dbReference type="PIRSR" id="PIRSR000138-2"/>
    </source>
</evidence>
<dbReference type="InterPro" id="IPR000262">
    <property type="entry name" value="FMN-dep_DH"/>
</dbReference>
<feature type="binding site" evidence="5">
    <location>
        <position position="66"/>
    </location>
    <ligand>
        <name>glyoxylate</name>
        <dbReference type="ChEBI" id="CHEBI:36655"/>
    </ligand>
</feature>
<comment type="similarity">
    <text evidence="3">Belongs to the FMN-dependent alpha-hydroxy acid dehydrogenase family.</text>
</comment>
<feature type="binding site" evidence="5">
    <location>
        <begin position="307"/>
        <end position="311"/>
    </location>
    <ligand>
        <name>FMN</name>
        <dbReference type="ChEBI" id="CHEBI:58210"/>
    </ligand>
</feature>
<dbReference type="PIRSF" id="PIRSF000138">
    <property type="entry name" value="Al-hdrx_acd_dh"/>
    <property type="match status" value="1"/>
</dbReference>
<evidence type="ECO:0000259" key="7">
    <source>
        <dbReference type="PROSITE" id="PS51349"/>
    </source>
</evidence>
<comment type="cofactor">
    <cofactor evidence="1">
        <name>FMN</name>
        <dbReference type="ChEBI" id="CHEBI:58210"/>
    </cofactor>
</comment>
<evidence type="ECO:0000256" key="2">
    <source>
        <dbReference type="ARBA" id="ARBA00023002"/>
    </source>
</evidence>
<dbReference type="InterPro" id="IPR013785">
    <property type="entry name" value="Aldolase_TIM"/>
</dbReference>
<keyword evidence="2" id="KW-0560">Oxidoreductase</keyword>
<dbReference type="PANTHER" id="PTHR10578:SF140">
    <property type="entry name" value="FMN HYDROXY ACID DEHYDROGENASE DOMAIN-CONTAINING PROTEIN"/>
    <property type="match status" value="1"/>
</dbReference>
<evidence type="ECO:0000256" key="3">
    <source>
        <dbReference type="ARBA" id="ARBA00024042"/>
    </source>
</evidence>
<keyword evidence="6" id="KW-0732">Signal</keyword>
<dbReference type="SUPFAM" id="SSF51395">
    <property type="entry name" value="FMN-linked oxidoreductases"/>
    <property type="match status" value="1"/>
</dbReference>
<protein>
    <submittedName>
        <fullName evidence="8">Cytochrome b2, mitochondrial</fullName>
    </submittedName>
</protein>
<feature type="binding site" evidence="5">
    <location>
        <begin position="330"/>
        <end position="331"/>
    </location>
    <ligand>
        <name>FMN</name>
        <dbReference type="ChEBI" id="CHEBI:58210"/>
    </ligand>
</feature>
<dbReference type="GO" id="GO:0010181">
    <property type="term" value="F:FMN binding"/>
    <property type="evidence" value="ECO:0007669"/>
    <property type="project" value="InterPro"/>
</dbReference>
<dbReference type="PROSITE" id="PS51349">
    <property type="entry name" value="FMN_HYDROXY_ACID_DH_2"/>
    <property type="match status" value="1"/>
</dbReference>
<evidence type="ECO:0000313" key="9">
    <source>
        <dbReference type="Proteomes" id="UP000243723"/>
    </source>
</evidence>
<dbReference type="InterPro" id="IPR037396">
    <property type="entry name" value="FMN_HAD"/>
</dbReference>
<dbReference type="InterPro" id="IPR012133">
    <property type="entry name" value="Alpha-hydoxy_acid_DH_FMN"/>
</dbReference>
<dbReference type="EMBL" id="NHZQ01000003">
    <property type="protein sequence ID" value="PSK60606.1"/>
    <property type="molecule type" value="Genomic_DNA"/>
</dbReference>
<feature type="domain" description="FMN hydroxy acid dehydrogenase" evidence="7">
    <location>
        <begin position="40"/>
        <end position="380"/>
    </location>
</feature>
<dbReference type="AlphaFoldDB" id="A0A2P8AJG7"/>
<evidence type="ECO:0000256" key="1">
    <source>
        <dbReference type="ARBA" id="ARBA00001917"/>
    </source>
</evidence>
<keyword evidence="5" id="KW-0285">Flavoprotein</keyword>
<organism evidence="8 9">
    <name type="scientific">Elsinoe australis</name>
    <dbReference type="NCBI Taxonomy" id="40998"/>
    <lineage>
        <taxon>Eukaryota</taxon>
        <taxon>Fungi</taxon>
        <taxon>Dikarya</taxon>
        <taxon>Ascomycota</taxon>
        <taxon>Pezizomycotina</taxon>
        <taxon>Dothideomycetes</taxon>
        <taxon>Dothideomycetidae</taxon>
        <taxon>Myriangiales</taxon>
        <taxon>Elsinoaceae</taxon>
        <taxon>Elsinoe</taxon>
    </lineage>
</organism>
<dbReference type="Pfam" id="PF01070">
    <property type="entry name" value="FMN_dh"/>
    <property type="match status" value="2"/>
</dbReference>
<feature type="binding site" evidence="5">
    <location>
        <position position="175"/>
    </location>
    <ligand>
        <name>FMN</name>
        <dbReference type="ChEBI" id="CHEBI:58210"/>
    </ligand>
</feature>
<dbReference type="OrthoDB" id="1925334at2759"/>
<feature type="binding site" evidence="5">
    <location>
        <position position="273"/>
    </location>
    <ligand>
        <name>glyoxylate</name>
        <dbReference type="ChEBI" id="CHEBI:36655"/>
    </ligand>
</feature>
<reference evidence="8 9" key="1">
    <citation type="submission" date="2017-05" db="EMBL/GenBank/DDBJ databases">
        <title>Draft genome sequence of Elsinoe australis.</title>
        <authorList>
            <person name="Cheng Q."/>
        </authorList>
    </citation>
    <scope>NUCLEOTIDE SEQUENCE [LARGE SCALE GENOMIC DNA]</scope>
    <source>
        <strain evidence="8 9">NL1</strain>
    </source>
</reference>
<proteinExistence type="inferred from homology"/>